<sequence>MTEFNQQLPLALNLPDDETFESFHTAGNEAAVAHLQNYLQESGRPIFVWGGEGAGKTHLLHAACANISQSGLQYAYLPMTQAGQLSPAMCDGLELVDLIAIDDIDKIAGQPEWERALFDLYNRVGEQGKARLVLSSSTSPVNGQFDLPDLVSRLNWGTVYMLSVLDDEQKIRMLMQRAKIRGMKMPDEVARFLLTRLDRDMVALNRALDQLDRASMVAQRRLTVPFVKQALSL</sequence>
<dbReference type="EMBL" id="JBHUHT010000031">
    <property type="protein sequence ID" value="MFD2098027.1"/>
    <property type="molecule type" value="Genomic_DNA"/>
</dbReference>
<dbReference type="Pfam" id="PF00308">
    <property type="entry name" value="Bac_DnaA"/>
    <property type="match status" value="1"/>
</dbReference>
<comment type="similarity">
    <text evidence="1">Belongs to the DnaA family.</text>
</comment>
<organism evidence="4 5">
    <name type="scientific">Corallincola platygyrae</name>
    <dbReference type="NCBI Taxonomy" id="1193278"/>
    <lineage>
        <taxon>Bacteria</taxon>
        <taxon>Pseudomonadati</taxon>
        <taxon>Pseudomonadota</taxon>
        <taxon>Gammaproteobacteria</taxon>
        <taxon>Alteromonadales</taxon>
        <taxon>Psychromonadaceae</taxon>
        <taxon>Corallincola</taxon>
    </lineage>
</organism>
<feature type="domain" description="Chromosomal replication initiator protein DnaA ATPAse" evidence="2">
    <location>
        <begin position="17"/>
        <end position="159"/>
    </location>
</feature>
<dbReference type="CDD" id="cd00009">
    <property type="entry name" value="AAA"/>
    <property type="match status" value="1"/>
</dbReference>
<dbReference type="PANTHER" id="PTHR30050:SF5">
    <property type="entry name" value="DNAA REGULATORY INACTIVATOR HDA"/>
    <property type="match status" value="1"/>
</dbReference>
<feature type="domain" description="Hda lid" evidence="3">
    <location>
        <begin position="167"/>
        <end position="231"/>
    </location>
</feature>
<dbReference type="NCBIfam" id="NF005982">
    <property type="entry name" value="PRK08084.1"/>
    <property type="match status" value="1"/>
</dbReference>
<dbReference type="RefSeq" id="WP_345342297.1">
    <property type="nucleotide sequence ID" value="NZ_BAABLI010000034.1"/>
</dbReference>
<comment type="caution">
    <text evidence="4">The sequence shown here is derived from an EMBL/GenBank/DDBJ whole genome shotgun (WGS) entry which is preliminary data.</text>
</comment>
<dbReference type="InterPro" id="IPR020591">
    <property type="entry name" value="Chromosome_initiator_DnaA-like"/>
</dbReference>
<dbReference type="InterPro" id="IPR013317">
    <property type="entry name" value="DnaA_dom"/>
</dbReference>
<dbReference type="Proteomes" id="UP001597380">
    <property type="component" value="Unassembled WGS sequence"/>
</dbReference>
<proteinExistence type="inferred from homology"/>
<dbReference type="SUPFAM" id="SSF52540">
    <property type="entry name" value="P-loop containing nucleoside triphosphate hydrolases"/>
    <property type="match status" value="1"/>
</dbReference>
<evidence type="ECO:0000313" key="5">
    <source>
        <dbReference type="Proteomes" id="UP001597380"/>
    </source>
</evidence>
<dbReference type="PRINTS" id="PR00051">
    <property type="entry name" value="DNAA"/>
</dbReference>
<gene>
    <name evidence="4" type="primary">hda</name>
    <name evidence="4" type="ORF">ACFSJ3_18785</name>
</gene>
<dbReference type="InterPro" id="IPR027417">
    <property type="entry name" value="P-loop_NTPase"/>
</dbReference>
<evidence type="ECO:0000259" key="3">
    <source>
        <dbReference type="Pfam" id="PF22688"/>
    </source>
</evidence>
<dbReference type="Gene3D" id="3.40.50.300">
    <property type="entry name" value="P-loop containing nucleotide triphosphate hydrolases"/>
    <property type="match status" value="1"/>
</dbReference>
<dbReference type="Pfam" id="PF22688">
    <property type="entry name" value="Hda_lid"/>
    <property type="match status" value="1"/>
</dbReference>
<dbReference type="Gene3D" id="1.10.8.60">
    <property type="match status" value="1"/>
</dbReference>
<accession>A0ABW4XSQ7</accession>
<dbReference type="PANTHER" id="PTHR30050">
    <property type="entry name" value="CHROMOSOMAL REPLICATION INITIATOR PROTEIN DNAA"/>
    <property type="match status" value="1"/>
</dbReference>
<evidence type="ECO:0000313" key="4">
    <source>
        <dbReference type="EMBL" id="MFD2098027.1"/>
    </source>
</evidence>
<evidence type="ECO:0000256" key="1">
    <source>
        <dbReference type="RuleBase" id="RU004227"/>
    </source>
</evidence>
<protein>
    <submittedName>
        <fullName evidence="4">DnaA inactivator Hda</fullName>
    </submittedName>
</protein>
<dbReference type="InterPro" id="IPR017788">
    <property type="entry name" value="Hda"/>
</dbReference>
<dbReference type="InterPro" id="IPR055199">
    <property type="entry name" value="Hda_lid"/>
</dbReference>
<reference evidence="5" key="1">
    <citation type="journal article" date="2019" name="Int. J. Syst. Evol. Microbiol.">
        <title>The Global Catalogue of Microorganisms (GCM) 10K type strain sequencing project: providing services to taxonomists for standard genome sequencing and annotation.</title>
        <authorList>
            <consortium name="The Broad Institute Genomics Platform"/>
            <consortium name="The Broad Institute Genome Sequencing Center for Infectious Disease"/>
            <person name="Wu L."/>
            <person name="Ma J."/>
        </authorList>
    </citation>
    <scope>NUCLEOTIDE SEQUENCE [LARGE SCALE GENOMIC DNA]</scope>
    <source>
        <strain evidence="5">CGMCC 1.10992</strain>
    </source>
</reference>
<keyword evidence="1" id="KW-0235">DNA replication</keyword>
<evidence type="ECO:0000259" key="2">
    <source>
        <dbReference type="Pfam" id="PF00308"/>
    </source>
</evidence>
<keyword evidence="5" id="KW-1185">Reference proteome</keyword>
<name>A0ABW4XSQ7_9GAMM</name>
<dbReference type="NCBIfam" id="TIGR03420">
    <property type="entry name" value="DnaA_homol_Hda"/>
    <property type="match status" value="1"/>
</dbReference>